<organism evidence="1 2">
    <name type="scientific">Madurella fahalii</name>
    <dbReference type="NCBI Taxonomy" id="1157608"/>
    <lineage>
        <taxon>Eukaryota</taxon>
        <taxon>Fungi</taxon>
        <taxon>Dikarya</taxon>
        <taxon>Ascomycota</taxon>
        <taxon>Pezizomycotina</taxon>
        <taxon>Sordariomycetes</taxon>
        <taxon>Sordariomycetidae</taxon>
        <taxon>Sordariales</taxon>
        <taxon>Sordariales incertae sedis</taxon>
        <taxon>Madurella</taxon>
    </lineage>
</organism>
<gene>
    <name evidence="1" type="ORF">MFIFM68171_08725</name>
</gene>
<dbReference type="EMBL" id="BAAFSV010000005">
    <property type="protein sequence ID" value="GAB1318515.1"/>
    <property type="molecule type" value="Genomic_DNA"/>
</dbReference>
<comment type="caution">
    <text evidence="1">The sequence shown here is derived from an EMBL/GenBank/DDBJ whole genome shotgun (WGS) entry which is preliminary data.</text>
</comment>
<evidence type="ECO:0000313" key="2">
    <source>
        <dbReference type="Proteomes" id="UP001628179"/>
    </source>
</evidence>
<proteinExistence type="predicted"/>
<evidence type="ECO:0000313" key="1">
    <source>
        <dbReference type="EMBL" id="GAB1318515.1"/>
    </source>
</evidence>
<accession>A0ABQ0GL81</accession>
<protein>
    <submittedName>
        <fullName evidence="1">Uncharacterized protein</fullName>
    </submittedName>
</protein>
<sequence length="16" mass="1759">MAGPRLQNHTLPPTLL</sequence>
<keyword evidence="2" id="KW-1185">Reference proteome</keyword>
<dbReference type="Proteomes" id="UP001628179">
    <property type="component" value="Unassembled WGS sequence"/>
</dbReference>
<reference evidence="1 2" key="1">
    <citation type="submission" date="2024-09" db="EMBL/GenBank/DDBJ databases">
        <title>Itraconazole resistance in Madurella fahalii resulting from another homologue of gene encoding cytochrome P450 14-alpha sterol demethylase (CYP51).</title>
        <authorList>
            <person name="Yoshioka I."/>
            <person name="Fahal A.H."/>
            <person name="Kaneko S."/>
            <person name="Yaguchi T."/>
        </authorList>
    </citation>
    <scope>NUCLEOTIDE SEQUENCE [LARGE SCALE GENOMIC DNA]</scope>
    <source>
        <strain evidence="1 2">IFM 68171</strain>
    </source>
</reference>
<name>A0ABQ0GL81_9PEZI</name>